<proteinExistence type="predicted"/>
<keyword evidence="1" id="KW-0378">Hydrolase</keyword>
<dbReference type="InterPro" id="IPR029058">
    <property type="entry name" value="AB_hydrolase_fold"/>
</dbReference>
<gene>
    <name evidence="1" type="ORF">E6C70_09145</name>
</gene>
<evidence type="ECO:0000313" key="2">
    <source>
        <dbReference type="Proteomes" id="UP000307380"/>
    </source>
</evidence>
<accession>A0A4S4FUN1</accession>
<name>A0A4S4FUN1_9MICO</name>
<comment type="caution">
    <text evidence="1">The sequence shown here is derived from an EMBL/GenBank/DDBJ whole genome shotgun (WGS) entry which is preliminary data.</text>
</comment>
<dbReference type="OrthoDB" id="6059224at2"/>
<dbReference type="Proteomes" id="UP000307380">
    <property type="component" value="Unassembled WGS sequence"/>
</dbReference>
<dbReference type="EMBL" id="SSSN01000005">
    <property type="protein sequence ID" value="THG34423.1"/>
    <property type="molecule type" value="Genomic_DNA"/>
</dbReference>
<dbReference type="RefSeq" id="WP_136424221.1">
    <property type="nucleotide sequence ID" value="NZ_SSSN01000005.1"/>
</dbReference>
<dbReference type="Gene3D" id="3.40.50.1820">
    <property type="entry name" value="alpha/beta hydrolase"/>
    <property type="match status" value="1"/>
</dbReference>
<dbReference type="AlphaFoldDB" id="A0A4S4FUN1"/>
<dbReference type="GO" id="GO:0016787">
    <property type="term" value="F:hydrolase activity"/>
    <property type="evidence" value="ECO:0007669"/>
    <property type="project" value="UniProtKB-KW"/>
</dbReference>
<reference evidence="1 2" key="1">
    <citation type="submission" date="2019-04" db="EMBL/GenBank/DDBJ databases">
        <authorList>
            <person name="Jiang L."/>
        </authorList>
    </citation>
    <scope>NUCLEOTIDE SEQUENCE [LARGE SCALE GENOMIC DNA]</scope>
    <source>
        <strain evidence="1 2">YIM 131861</strain>
    </source>
</reference>
<keyword evidence="2" id="KW-1185">Reference proteome</keyword>
<sequence length="297" mass="30275">MSEDAMVEGAAADGASNAGAVTSTEMVRGTTGNGVPYVARRGDSPGAPVIAAWHLLDPPRSEAAFAAALPLDGLDATVIYFGLPLNGERMPAGGMDAIMQLASEDPVTRLFEPICLGAIAEFPQAFSDAREHLGVDPSAPVGLLGGSAGSAVAAGVLASGASEARAVVLVSPMLQLEPNIEQMSAFFGRGAYDWKPPAQAVATQLDFVRQAPEIDATGAAVLVVAGADDEEGFLSPARAFADASSAELRVVDGVGHALAEEPGIEPAPQTAGAAAYDAIAVAWFRDHLASNPREDRS</sequence>
<dbReference type="SUPFAM" id="SSF53474">
    <property type="entry name" value="alpha/beta-Hydrolases"/>
    <property type="match status" value="1"/>
</dbReference>
<evidence type="ECO:0000313" key="1">
    <source>
        <dbReference type="EMBL" id="THG34423.1"/>
    </source>
</evidence>
<protein>
    <submittedName>
        <fullName evidence="1">Alpha/beta hydrolase</fullName>
    </submittedName>
</protein>
<organism evidence="1 2">
    <name type="scientific">Orlajensenia flava</name>
    <dbReference type="NCBI Taxonomy" id="2565934"/>
    <lineage>
        <taxon>Bacteria</taxon>
        <taxon>Bacillati</taxon>
        <taxon>Actinomycetota</taxon>
        <taxon>Actinomycetes</taxon>
        <taxon>Micrococcales</taxon>
        <taxon>Microbacteriaceae</taxon>
        <taxon>Orlajensenia</taxon>
    </lineage>
</organism>